<proteinExistence type="predicted"/>
<accession>A0A8S1XN41</accession>
<organism evidence="1 2">
    <name type="scientific">Paramecium pentaurelia</name>
    <dbReference type="NCBI Taxonomy" id="43138"/>
    <lineage>
        <taxon>Eukaryota</taxon>
        <taxon>Sar</taxon>
        <taxon>Alveolata</taxon>
        <taxon>Ciliophora</taxon>
        <taxon>Intramacronucleata</taxon>
        <taxon>Oligohymenophorea</taxon>
        <taxon>Peniculida</taxon>
        <taxon>Parameciidae</taxon>
        <taxon>Paramecium</taxon>
    </lineage>
</organism>
<dbReference type="Proteomes" id="UP000689195">
    <property type="component" value="Unassembled WGS sequence"/>
</dbReference>
<comment type="caution">
    <text evidence="1">The sequence shown here is derived from an EMBL/GenBank/DDBJ whole genome shotgun (WGS) entry which is preliminary data.</text>
</comment>
<name>A0A8S1XN41_9CILI</name>
<evidence type="ECO:0000313" key="2">
    <source>
        <dbReference type="Proteomes" id="UP000689195"/>
    </source>
</evidence>
<dbReference type="EMBL" id="CAJJDO010000131">
    <property type="protein sequence ID" value="CAD8202377.1"/>
    <property type="molecule type" value="Genomic_DNA"/>
</dbReference>
<sequence>MLKMFHLIFQNVSDQDEYLQGRELMIKLELLQYSNNINLEKQLNFGIKEFKIIKSLKYITFRKVIFYIIYIQSQLYQKFLIKMIAHSIQKKCKLQKNSKNFKKYWHHQDQLLYAEKRRILQYQKKKITIEKGKRSRNNRQL</sequence>
<protein>
    <submittedName>
        <fullName evidence="1">Uncharacterized protein</fullName>
    </submittedName>
</protein>
<evidence type="ECO:0000313" key="1">
    <source>
        <dbReference type="EMBL" id="CAD8202377.1"/>
    </source>
</evidence>
<dbReference type="AlphaFoldDB" id="A0A8S1XN41"/>
<keyword evidence="2" id="KW-1185">Reference proteome</keyword>
<reference evidence="1" key="1">
    <citation type="submission" date="2021-01" db="EMBL/GenBank/DDBJ databases">
        <authorList>
            <consortium name="Genoscope - CEA"/>
            <person name="William W."/>
        </authorList>
    </citation>
    <scope>NUCLEOTIDE SEQUENCE</scope>
</reference>
<gene>
    <name evidence="1" type="ORF">PPENT_87.1.T1310004</name>
</gene>